<feature type="transmembrane region" description="Helical" evidence="11">
    <location>
        <begin position="333"/>
        <end position="357"/>
    </location>
</feature>
<dbReference type="GeneID" id="106163812"/>
<dbReference type="KEGG" id="lak:106163812"/>
<dbReference type="InterPro" id="IPR000276">
    <property type="entry name" value="GPCR_Rhodpsn"/>
</dbReference>
<evidence type="ECO:0000256" key="2">
    <source>
        <dbReference type="ARBA" id="ARBA00022475"/>
    </source>
</evidence>
<dbReference type="SMART" id="SM01381">
    <property type="entry name" value="7TM_GPCR_Srsx"/>
    <property type="match status" value="1"/>
</dbReference>
<dbReference type="PANTHER" id="PTHR24249">
    <property type="entry name" value="HISTAMINE RECEPTOR-RELATED G-PROTEIN COUPLED RECEPTOR"/>
    <property type="match status" value="1"/>
</dbReference>
<dbReference type="AlphaFoldDB" id="A0A2R2MK40"/>
<feature type="compositionally biased region" description="Basic and acidic residues" evidence="10">
    <location>
        <begin position="264"/>
        <end position="273"/>
    </location>
</feature>
<evidence type="ECO:0000256" key="1">
    <source>
        <dbReference type="ARBA" id="ARBA00004651"/>
    </source>
</evidence>
<name>A0A2R2MK40_LINAN</name>
<feature type="transmembrane region" description="Helical" evidence="11">
    <location>
        <begin position="207"/>
        <end position="226"/>
    </location>
</feature>
<evidence type="ECO:0000256" key="6">
    <source>
        <dbReference type="ARBA" id="ARBA00023136"/>
    </source>
</evidence>
<comment type="subcellular location">
    <subcellularLocation>
        <location evidence="1">Cell membrane</location>
        <topology evidence="1">Multi-pass membrane protein</topology>
    </subcellularLocation>
</comment>
<feature type="transmembrane region" description="Helical" evidence="11">
    <location>
        <begin position="302"/>
        <end position="321"/>
    </location>
</feature>
<keyword evidence="5 9" id="KW-0297">G-protein coupled receptor</keyword>
<evidence type="ECO:0000256" key="11">
    <source>
        <dbReference type="SAM" id="Phobius"/>
    </source>
</evidence>
<feature type="transmembrane region" description="Helical" evidence="11">
    <location>
        <begin position="43"/>
        <end position="61"/>
    </location>
</feature>
<evidence type="ECO:0000313" key="14">
    <source>
        <dbReference type="RefSeq" id="XP_023930573.1"/>
    </source>
</evidence>
<dbReference type="Pfam" id="PF00001">
    <property type="entry name" value="7tm_1"/>
    <property type="match status" value="1"/>
</dbReference>
<dbReference type="PROSITE" id="PS50262">
    <property type="entry name" value="G_PROTEIN_RECEP_F1_2"/>
    <property type="match status" value="1"/>
</dbReference>
<dbReference type="Proteomes" id="UP000085678">
    <property type="component" value="Unplaced"/>
</dbReference>
<dbReference type="InParanoid" id="A0A2R2MK40"/>
<feature type="transmembrane region" description="Helical" evidence="11">
    <location>
        <begin position="73"/>
        <end position="99"/>
    </location>
</feature>
<dbReference type="InterPro" id="IPR017452">
    <property type="entry name" value="GPCR_Rhodpsn_7TM"/>
</dbReference>
<evidence type="ECO:0000256" key="7">
    <source>
        <dbReference type="ARBA" id="ARBA00023170"/>
    </source>
</evidence>
<gene>
    <name evidence="14" type="primary">LOC106163812</name>
</gene>
<keyword evidence="8 9" id="KW-0807">Transducer</keyword>
<keyword evidence="2" id="KW-1003">Cell membrane</keyword>
<keyword evidence="7 9" id="KW-0675">Receptor</keyword>
<evidence type="ECO:0000256" key="5">
    <source>
        <dbReference type="ARBA" id="ARBA00023040"/>
    </source>
</evidence>
<evidence type="ECO:0000256" key="4">
    <source>
        <dbReference type="ARBA" id="ARBA00022989"/>
    </source>
</evidence>
<evidence type="ECO:0000256" key="9">
    <source>
        <dbReference type="RuleBase" id="RU000688"/>
    </source>
</evidence>
<evidence type="ECO:0000259" key="12">
    <source>
        <dbReference type="PROSITE" id="PS50262"/>
    </source>
</evidence>
<keyword evidence="4 11" id="KW-1133">Transmembrane helix</keyword>
<feature type="transmembrane region" description="Helical" evidence="11">
    <location>
        <begin position="119"/>
        <end position="138"/>
    </location>
</feature>
<dbReference type="RefSeq" id="XP_023930573.1">
    <property type="nucleotide sequence ID" value="XM_024074805.1"/>
</dbReference>
<reference evidence="14" key="1">
    <citation type="submission" date="2025-08" db="UniProtKB">
        <authorList>
            <consortium name="RefSeq"/>
        </authorList>
    </citation>
    <scope>IDENTIFICATION</scope>
    <source>
        <tissue evidence="14">Gonads</tissue>
    </source>
</reference>
<protein>
    <submittedName>
        <fullName evidence="14">Probable G-protein coupled receptor No18</fullName>
    </submittedName>
</protein>
<dbReference type="PRINTS" id="PR00237">
    <property type="entry name" value="GPCRRHODOPSN"/>
</dbReference>
<keyword evidence="13" id="KW-1185">Reference proteome</keyword>
<keyword evidence="6 11" id="KW-0472">Membrane</keyword>
<keyword evidence="3 9" id="KW-0812">Transmembrane</keyword>
<dbReference type="CDD" id="cd00637">
    <property type="entry name" value="7tm_classA_rhodopsin-like"/>
    <property type="match status" value="1"/>
</dbReference>
<evidence type="ECO:0000256" key="3">
    <source>
        <dbReference type="ARBA" id="ARBA00022692"/>
    </source>
</evidence>
<evidence type="ECO:0000256" key="8">
    <source>
        <dbReference type="ARBA" id="ARBA00023224"/>
    </source>
</evidence>
<comment type="similarity">
    <text evidence="9">Belongs to the G-protein coupled receptor 1 family.</text>
</comment>
<dbReference type="STRING" id="7574.A0A2R2MK40"/>
<organism evidence="13 14">
    <name type="scientific">Lingula anatina</name>
    <name type="common">Brachiopod</name>
    <name type="synonym">Lingula unguis</name>
    <dbReference type="NCBI Taxonomy" id="7574"/>
    <lineage>
        <taxon>Eukaryota</taxon>
        <taxon>Metazoa</taxon>
        <taxon>Spiralia</taxon>
        <taxon>Lophotrochozoa</taxon>
        <taxon>Brachiopoda</taxon>
        <taxon>Linguliformea</taxon>
        <taxon>Lingulata</taxon>
        <taxon>Lingulida</taxon>
        <taxon>Linguloidea</taxon>
        <taxon>Lingulidae</taxon>
        <taxon>Lingula</taxon>
    </lineage>
</organism>
<dbReference type="SUPFAM" id="SSF81321">
    <property type="entry name" value="Family A G protein-coupled receptor-like"/>
    <property type="match status" value="1"/>
</dbReference>
<evidence type="ECO:0000256" key="10">
    <source>
        <dbReference type="SAM" id="MobiDB-lite"/>
    </source>
</evidence>
<dbReference type="Gene3D" id="1.20.1070.10">
    <property type="entry name" value="Rhodopsin 7-helix transmembrane proteins"/>
    <property type="match status" value="1"/>
</dbReference>
<feature type="compositionally biased region" description="Polar residues" evidence="10">
    <location>
        <begin position="252"/>
        <end position="263"/>
    </location>
</feature>
<dbReference type="PANTHER" id="PTHR24249:SF372">
    <property type="entry name" value="G-PROTEIN COUPLED RECEPTORS FAMILY 1 PROFILE DOMAIN-CONTAINING PROTEIN"/>
    <property type="match status" value="1"/>
</dbReference>
<dbReference type="GO" id="GO:0005886">
    <property type="term" value="C:plasma membrane"/>
    <property type="evidence" value="ECO:0007669"/>
    <property type="project" value="UniProtKB-SubCell"/>
</dbReference>
<dbReference type="InterPro" id="IPR050569">
    <property type="entry name" value="TAAR"/>
</dbReference>
<dbReference type="GO" id="GO:0004930">
    <property type="term" value="F:G protein-coupled receptor activity"/>
    <property type="evidence" value="ECO:0007669"/>
    <property type="project" value="UniProtKB-KW"/>
</dbReference>
<feature type="transmembrane region" description="Helical" evidence="11">
    <location>
        <begin position="159"/>
        <end position="179"/>
    </location>
</feature>
<sequence length="375" mass="42235">MLNHSAEEDFLTEDANMTLNKTWTVASACTGLASCLPFITVEVSLLVATIVGNSLFIAAFAKFKELRGPTNYILMSLSIADLVTGLVGMSIHIVTVYFVDNLPGLRHLASEKYFCLFKTATGSGLILISLFHQTLIAFDRYFKICRHVQHVKLFTKKRLTSAIVFTWLYGVALSIPPLFGWNDWSPDKECKGNIINPTHMRFLVTPHLPICLLITLGCYCAIFRRVRHQRQNMKKYATSPSPNPVNSIQMNMPGTSTAQTENQTKQEREEFRGGKVLSVKPEESNSKGSLDEMQVKVAKMTAMIVGTFTLLFIPYTLLLAFDRYIVNNRVTFHIIFNISIELVMLSSVTNPLIYGILNKRVRKYMIGVCQCKPVE</sequence>
<feature type="domain" description="G-protein coupled receptors family 1 profile" evidence="12">
    <location>
        <begin position="52"/>
        <end position="354"/>
    </location>
</feature>
<feature type="region of interest" description="Disordered" evidence="10">
    <location>
        <begin position="252"/>
        <end position="285"/>
    </location>
</feature>
<evidence type="ECO:0000313" key="13">
    <source>
        <dbReference type="Proteomes" id="UP000085678"/>
    </source>
</evidence>
<dbReference type="PROSITE" id="PS00237">
    <property type="entry name" value="G_PROTEIN_RECEP_F1_1"/>
    <property type="match status" value="1"/>
</dbReference>
<dbReference type="OrthoDB" id="6376512at2759"/>
<proteinExistence type="inferred from homology"/>
<accession>A0A2R2MK40</accession>